<reference evidence="2 3" key="1">
    <citation type="journal article" date="2015" name="Sci. Rep.">
        <title>Chromosome-level genome map provides insights into diverse defense mechanisms in the medicinal fungus Ganoderma sinense.</title>
        <authorList>
            <person name="Zhu Y."/>
            <person name="Xu J."/>
            <person name="Sun C."/>
            <person name="Zhou S."/>
            <person name="Xu H."/>
            <person name="Nelson D.R."/>
            <person name="Qian J."/>
            <person name="Song J."/>
            <person name="Luo H."/>
            <person name="Xiang L."/>
            <person name="Li Y."/>
            <person name="Xu Z."/>
            <person name="Ji A."/>
            <person name="Wang L."/>
            <person name="Lu S."/>
            <person name="Hayward A."/>
            <person name="Sun W."/>
            <person name="Li X."/>
            <person name="Schwartz D.C."/>
            <person name="Wang Y."/>
            <person name="Chen S."/>
        </authorList>
    </citation>
    <scope>NUCLEOTIDE SEQUENCE [LARGE SCALE GENOMIC DNA]</scope>
    <source>
        <strain evidence="2 3">ZZ0214-1</strain>
    </source>
</reference>
<gene>
    <name evidence="2" type="ORF">GSI_03881</name>
</gene>
<feature type="compositionally biased region" description="Low complexity" evidence="1">
    <location>
        <begin position="244"/>
        <end position="254"/>
    </location>
</feature>
<feature type="compositionally biased region" description="Polar residues" evidence="1">
    <location>
        <begin position="74"/>
        <end position="93"/>
    </location>
</feature>
<protein>
    <recommendedName>
        <fullName evidence="4">BTB domain-containing protein</fullName>
    </recommendedName>
</protein>
<evidence type="ECO:0008006" key="4">
    <source>
        <dbReference type="Google" id="ProtNLM"/>
    </source>
</evidence>
<evidence type="ECO:0000313" key="3">
    <source>
        <dbReference type="Proteomes" id="UP000230002"/>
    </source>
</evidence>
<comment type="caution">
    <text evidence="2">The sequence shown here is derived from an EMBL/GenBank/DDBJ whole genome shotgun (WGS) entry which is preliminary data.</text>
</comment>
<feature type="compositionally biased region" description="Basic and acidic residues" evidence="1">
    <location>
        <begin position="9"/>
        <end position="18"/>
    </location>
</feature>
<dbReference type="STRING" id="1077348.A0A2G8SK90"/>
<dbReference type="EMBL" id="AYKW01000006">
    <property type="protein sequence ID" value="PIL34170.1"/>
    <property type="molecule type" value="Genomic_DNA"/>
</dbReference>
<evidence type="ECO:0000313" key="2">
    <source>
        <dbReference type="EMBL" id="PIL34170.1"/>
    </source>
</evidence>
<feature type="compositionally biased region" description="Basic and acidic residues" evidence="1">
    <location>
        <begin position="224"/>
        <end position="234"/>
    </location>
</feature>
<dbReference type="OrthoDB" id="6359816at2759"/>
<sequence>MTQPTEELSENRQGDKKEKSRKKKQKEKRKEKQQASEKNGTYGLTKAEDKEPHRSAAQPQEPLEPSSKPHALQVDSSQQRSTTMFGTVNSPATNEAHPATRSSTSLLGDSHIAVPPNATWEEVRQFALNSSILSGMFEDVRILACSRRSQALARAGSVRALHANSALVRKALTSSHLLLDTDVLPDVLEDADIRDIDASFQAGHHDYLEDSDLEDGDISIELEPEPKLEEHSDGENDDDEESASESAEAPPDADGTTNPAITSASNQLQSTEDGSKDVDEAAEAGTQEDRAATSKNPGAAASAQDGLGQGGEEDVGSPTKDASNSKATGPGVQVDGPEGPVKQPSDVLANQSKAESHDVGLGPGTRTVLVTDTAFQTLRTFIFFAYTGRVAFAPLRSQGMIYRDSGRDASQLPVCSPKSMYRLAVKYGSETLRIQAGSDILSKLSTHNILDELFSRFTCRYPQIQDMELNFLLAHIKHPDVTTRLPWWINRFALGELATCADTFGMLIHKLACIAPPDQFGGLKPPSFCPRGCPMPTIRAQFRCNTCGYVMT</sequence>
<feature type="compositionally biased region" description="Polar residues" evidence="1">
    <location>
        <begin position="255"/>
        <end position="272"/>
    </location>
</feature>
<dbReference type="Proteomes" id="UP000230002">
    <property type="component" value="Unassembled WGS sequence"/>
</dbReference>
<feature type="region of interest" description="Disordered" evidence="1">
    <location>
        <begin position="224"/>
        <end position="363"/>
    </location>
</feature>
<keyword evidence="3" id="KW-1185">Reference proteome</keyword>
<dbReference type="AlphaFoldDB" id="A0A2G8SK90"/>
<evidence type="ECO:0000256" key="1">
    <source>
        <dbReference type="SAM" id="MobiDB-lite"/>
    </source>
</evidence>
<feature type="region of interest" description="Disordered" evidence="1">
    <location>
        <begin position="1"/>
        <end position="109"/>
    </location>
</feature>
<proteinExistence type="predicted"/>
<organism evidence="2 3">
    <name type="scientific">Ganoderma sinense ZZ0214-1</name>
    <dbReference type="NCBI Taxonomy" id="1077348"/>
    <lineage>
        <taxon>Eukaryota</taxon>
        <taxon>Fungi</taxon>
        <taxon>Dikarya</taxon>
        <taxon>Basidiomycota</taxon>
        <taxon>Agaricomycotina</taxon>
        <taxon>Agaricomycetes</taxon>
        <taxon>Polyporales</taxon>
        <taxon>Polyporaceae</taxon>
        <taxon>Ganoderma</taxon>
    </lineage>
</organism>
<name>A0A2G8SK90_9APHY</name>
<accession>A0A2G8SK90</accession>